<reference evidence="7 8" key="1">
    <citation type="submission" date="2016-10" db="EMBL/GenBank/DDBJ databases">
        <authorList>
            <person name="de Groot N.N."/>
        </authorList>
    </citation>
    <scope>NUCLEOTIDE SEQUENCE [LARGE SCALE GENOMIC DNA]</scope>
    <source>
        <strain evidence="7 8">DSM 23126</strain>
    </source>
</reference>
<comment type="subcellular location">
    <subcellularLocation>
        <location evidence="1">Cell membrane</location>
        <topology evidence="1">Multi-pass membrane protein</topology>
    </subcellularLocation>
</comment>
<proteinExistence type="predicted"/>
<dbReference type="OrthoDB" id="1653617at2"/>
<dbReference type="GO" id="GO:0005886">
    <property type="term" value="C:plasma membrane"/>
    <property type="evidence" value="ECO:0007669"/>
    <property type="project" value="UniProtKB-SubCell"/>
</dbReference>
<dbReference type="STRING" id="1122204.SAMN05421781_2723"/>
<evidence type="ECO:0000256" key="3">
    <source>
        <dbReference type="ARBA" id="ARBA00022692"/>
    </source>
</evidence>
<evidence type="ECO:0000256" key="6">
    <source>
        <dbReference type="SAM" id="Phobius"/>
    </source>
</evidence>
<evidence type="ECO:0000313" key="8">
    <source>
        <dbReference type="Proteomes" id="UP000199488"/>
    </source>
</evidence>
<evidence type="ECO:0000256" key="5">
    <source>
        <dbReference type="ARBA" id="ARBA00023136"/>
    </source>
</evidence>
<dbReference type="PANTHER" id="PTHR30509">
    <property type="entry name" value="P-HYDROXYBENZOIC ACID EFFLUX PUMP SUBUNIT-RELATED"/>
    <property type="match status" value="1"/>
</dbReference>
<evidence type="ECO:0000313" key="7">
    <source>
        <dbReference type="EMBL" id="SDW89489.1"/>
    </source>
</evidence>
<feature type="transmembrane region" description="Helical" evidence="6">
    <location>
        <begin position="127"/>
        <end position="145"/>
    </location>
</feature>
<dbReference type="InterPro" id="IPR010343">
    <property type="entry name" value="ArAE_1"/>
</dbReference>
<dbReference type="RefSeq" id="WP_091616187.1">
    <property type="nucleotide sequence ID" value="NZ_FNNC01000006.1"/>
</dbReference>
<gene>
    <name evidence="7" type="ORF">SAMN05421781_2723</name>
</gene>
<dbReference type="PANTHER" id="PTHR30509:SF27">
    <property type="entry name" value="UPF0421 PROTEIN YGAE"/>
    <property type="match status" value="1"/>
</dbReference>
<keyword evidence="8" id="KW-1185">Reference proteome</keyword>
<dbReference type="Proteomes" id="UP000199488">
    <property type="component" value="Unassembled WGS sequence"/>
</dbReference>
<protein>
    <submittedName>
        <fullName evidence="7">Uncharacterized membrane protein YgaE, UPF0421/DUF939 family</fullName>
    </submittedName>
</protein>
<dbReference type="Pfam" id="PF06081">
    <property type="entry name" value="ArAE_1"/>
    <property type="match status" value="1"/>
</dbReference>
<keyword evidence="5 6" id="KW-0472">Membrane</keyword>
<keyword evidence="2" id="KW-1003">Cell membrane</keyword>
<keyword evidence="3 6" id="KW-0812">Transmembrane</keyword>
<organism evidence="7 8">
    <name type="scientific">Marinococcus luteus</name>
    <dbReference type="NCBI Taxonomy" id="1122204"/>
    <lineage>
        <taxon>Bacteria</taxon>
        <taxon>Bacillati</taxon>
        <taxon>Bacillota</taxon>
        <taxon>Bacilli</taxon>
        <taxon>Bacillales</taxon>
        <taxon>Bacillaceae</taxon>
        <taxon>Marinococcus</taxon>
    </lineage>
</organism>
<dbReference type="AlphaFoldDB" id="A0A1H2XB44"/>
<evidence type="ECO:0000256" key="2">
    <source>
        <dbReference type="ARBA" id="ARBA00022475"/>
    </source>
</evidence>
<name>A0A1H2XB44_9BACI</name>
<evidence type="ECO:0000256" key="1">
    <source>
        <dbReference type="ARBA" id="ARBA00004651"/>
    </source>
</evidence>
<feature type="transmembrane region" description="Helical" evidence="6">
    <location>
        <begin position="60"/>
        <end position="91"/>
    </location>
</feature>
<accession>A0A1H2XB44</accession>
<feature type="transmembrane region" description="Helical" evidence="6">
    <location>
        <begin position="97"/>
        <end position="115"/>
    </location>
</feature>
<feature type="transmembrane region" description="Helical" evidence="6">
    <location>
        <begin position="7"/>
        <end position="24"/>
    </location>
</feature>
<evidence type="ECO:0000256" key="4">
    <source>
        <dbReference type="ARBA" id="ARBA00022989"/>
    </source>
</evidence>
<keyword evidence="4 6" id="KW-1133">Transmembrane helix</keyword>
<sequence>MKLGARIFKTGLAIVLAIYAASWIGLNPPFFAAIAATFAIQPSISRTFQTMLDQLQSNIIGAGTAIVMVLAFGHDPVIIGVTVMIIIAGILGLKLDASTIPIAVVTVIIIMGRPGDGSFILFASERFALIMLGILASFLVNMLFLPPKHETKLYQQIRDVTQNTIQWIRLLGRHETNRQTLRKDLSSLKDQTVSIENLYLLFKEERVYTKKARLTRDRRVVLFKQMIASMNKIVTILRTLDKFENNMQQTPSDMQEAIRNQLDHLMDYHDRILQRYVGKVTTHLTEEMAEEVDEGRVSLTDQLMEMYEKQNIDRSEWLHLLPIVAHIVEYNEQLEHLDRLVETYFRYHSSEDFFAIEN</sequence>
<dbReference type="EMBL" id="FNNC01000006">
    <property type="protein sequence ID" value="SDW89489.1"/>
    <property type="molecule type" value="Genomic_DNA"/>
</dbReference>